<dbReference type="GO" id="GO:0000156">
    <property type="term" value="F:phosphorelay response regulator activity"/>
    <property type="evidence" value="ECO:0007669"/>
    <property type="project" value="InterPro"/>
</dbReference>
<keyword evidence="6" id="KW-1185">Reference proteome</keyword>
<gene>
    <name evidence="4" type="ORF">PCAR9_A10071</name>
    <name evidence="3" type="ORF">PCARR_a3222</name>
</gene>
<dbReference type="InterPro" id="IPR046947">
    <property type="entry name" value="LytR-like"/>
</dbReference>
<dbReference type="EMBL" id="AQGW01000015">
    <property type="protein sequence ID" value="MBE0381455.1"/>
    <property type="molecule type" value="Genomic_DNA"/>
</dbReference>
<dbReference type="PANTHER" id="PTHR37299:SF1">
    <property type="entry name" value="STAGE 0 SPORULATION PROTEIN A HOMOLOG"/>
    <property type="match status" value="1"/>
</dbReference>
<dbReference type="EMBL" id="LT965928">
    <property type="protein sequence ID" value="SOU39372.1"/>
    <property type="molecule type" value="Genomic_DNA"/>
</dbReference>
<dbReference type="PROSITE" id="PS50930">
    <property type="entry name" value="HTH_LYTTR"/>
    <property type="match status" value="1"/>
</dbReference>
<reference evidence="3 6" key="1">
    <citation type="submission" date="2015-06" db="EMBL/GenBank/DDBJ databases">
        <title>Genome sequence of Pseudoalteromonas carrageenovora.</title>
        <authorList>
            <person name="Xie B.-B."/>
            <person name="Rong J.-C."/>
            <person name="Qin Q.-L."/>
            <person name="Zhang Y.-Z."/>
        </authorList>
    </citation>
    <scope>NUCLEOTIDE SEQUENCE [LARGE SCALE GENOMIC DNA]</scope>
    <source>
        <strain evidence="3 6">IAM 12662</strain>
    </source>
</reference>
<dbReference type="RefSeq" id="WP_058548799.1">
    <property type="nucleotide sequence ID" value="NZ_AQGW01000015.1"/>
</dbReference>
<sequence>MIASFHALTHISTSKFATFLTQHVQAHRHFNSQLHIPDKRLDQIDTLQHNVLFYELTNLSDPTQIVHLTELAKKLKLVIIAQSGHFANFAFEVGAVDFLTTDVTTSRIEKCFEKLIHLCPIASAAEQKYQQNINEEHTKLPSSHIVVKDVGKVRLIDIKDIVWVNGAGNYVELHFVEGSAPVLHRETMKNIEQQLEPEGFIRIHRSTLVRKQAITELMPTDSGDYKVKLKNDTFLNLSRRYKGCLESIISPIT</sequence>
<dbReference type="Pfam" id="PF04397">
    <property type="entry name" value="LytTR"/>
    <property type="match status" value="1"/>
</dbReference>
<feature type="domain" description="HTH LytTR-type" evidence="2">
    <location>
        <begin position="145"/>
        <end position="241"/>
    </location>
</feature>
<name>A0A2K4X4Y5_PSEVC</name>
<dbReference type="PANTHER" id="PTHR37299">
    <property type="entry name" value="TRANSCRIPTIONAL REGULATOR-RELATED"/>
    <property type="match status" value="1"/>
</dbReference>
<evidence type="ECO:0000313" key="6">
    <source>
        <dbReference type="Proteomes" id="UP000615003"/>
    </source>
</evidence>
<evidence type="ECO:0000313" key="4">
    <source>
        <dbReference type="EMBL" id="SOU39372.1"/>
    </source>
</evidence>
<dbReference type="SMART" id="SM00850">
    <property type="entry name" value="LytTR"/>
    <property type="match status" value="1"/>
</dbReference>
<evidence type="ECO:0000256" key="1">
    <source>
        <dbReference type="ARBA" id="ARBA00023012"/>
    </source>
</evidence>
<protein>
    <submittedName>
        <fullName evidence="4">LytTR family transcriptional regulator</fullName>
    </submittedName>
</protein>
<dbReference type="Gene3D" id="2.40.50.1020">
    <property type="entry name" value="LytTr DNA-binding domain"/>
    <property type="match status" value="1"/>
</dbReference>
<dbReference type="OrthoDB" id="5949075at2"/>
<reference evidence="4 5" key="2">
    <citation type="submission" date="2017-11" db="EMBL/GenBank/DDBJ databases">
        <authorList>
            <person name="Han C.G."/>
        </authorList>
    </citation>
    <scope>NUCLEOTIDE SEQUENCE [LARGE SCALE GENOMIC DNA]</scope>
    <source>
        <strain evidence="5">ATCC 43555</strain>
        <strain evidence="4">ATCC43555</strain>
    </source>
</reference>
<organism evidence="4 5">
    <name type="scientific">Pseudoalteromonas carrageenovora IAM 12662</name>
    <dbReference type="NCBI Taxonomy" id="1314868"/>
    <lineage>
        <taxon>Bacteria</taxon>
        <taxon>Pseudomonadati</taxon>
        <taxon>Pseudomonadota</taxon>
        <taxon>Gammaproteobacteria</taxon>
        <taxon>Alteromonadales</taxon>
        <taxon>Pseudoalteromonadaceae</taxon>
        <taxon>Pseudoalteromonas</taxon>
    </lineage>
</organism>
<evidence type="ECO:0000313" key="3">
    <source>
        <dbReference type="EMBL" id="MBE0381455.1"/>
    </source>
</evidence>
<proteinExistence type="predicted"/>
<dbReference type="Proteomes" id="UP000238288">
    <property type="component" value="Chromosome PCAR9a"/>
</dbReference>
<evidence type="ECO:0000259" key="2">
    <source>
        <dbReference type="PROSITE" id="PS50930"/>
    </source>
</evidence>
<dbReference type="GO" id="GO:0003677">
    <property type="term" value="F:DNA binding"/>
    <property type="evidence" value="ECO:0007669"/>
    <property type="project" value="InterPro"/>
</dbReference>
<keyword evidence="1" id="KW-0902">Two-component regulatory system</keyword>
<dbReference type="GeneID" id="93662009"/>
<dbReference type="InterPro" id="IPR007492">
    <property type="entry name" value="LytTR_DNA-bd_dom"/>
</dbReference>
<accession>A0A2K4X4Y5</accession>
<dbReference type="Proteomes" id="UP000615003">
    <property type="component" value="Unassembled WGS sequence"/>
</dbReference>
<dbReference type="AlphaFoldDB" id="A0A2K4X4Y5"/>
<evidence type="ECO:0000313" key="5">
    <source>
        <dbReference type="Proteomes" id="UP000238288"/>
    </source>
</evidence>